<accession>A0A1E5T389</accession>
<dbReference type="EMBL" id="MDGQ01000004">
    <property type="protein sequence ID" value="OEK05853.1"/>
    <property type="molecule type" value="Genomic_DNA"/>
</dbReference>
<proteinExistence type="predicted"/>
<comment type="caution">
    <text evidence="1">The sequence shown here is derived from an EMBL/GenBank/DDBJ whole genome shotgun (WGS) entry which is preliminary data.</text>
</comment>
<name>A0A1E5T389_9BACT</name>
<evidence type="ECO:0000313" key="1">
    <source>
        <dbReference type="EMBL" id="OEK05853.1"/>
    </source>
</evidence>
<evidence type="ECO:0000313" key="2">
    <source>
        <dbReference type="Proteomes" id="UP000095552"/>
    </source>
</evidence>
<sequence length="215" mass="24713">MSSHHIVRDEQEPALLIDDATSLSTEFIDLLLEWSPTIIVTKYALNEVLTWGIKIDVVVAQFDDIEELKPKLKPQSPVQLLGFESPDLLSCAYIFLNDQKHTAVNVVAKLYDSRALDLAKEYIETIDTVIYYNDKKWVFEPHGKFEKWVTAGRLFGIHPVAQNTFFSSEGFFADWQNEILLEPIELTSQVSGKVKLWTNNKPLWVVEDVQTDIYH</sequence>
<dbReference type="Proteomes" id="UP000095552">
    <property type="component" value="Unassembled WGS sequence"/>
</dbReference>
<evidence type="ECO:0008006" key="3">
    <source>
        <dbReference type="Google" id="ProtNLM"/>
    </source>
</evidence>
<dbReference type="STRING" id="1563681.BFP71_06970"/>
<dbReference type="RefSeq" id="WP_069834771.1">
    <property type="nucleotide sequence ID" value="NZ_MDGQ01000004.1"/>
</dbReference>
<protein>
    <recommendedName>
        <fullName evidence="3">Thiamine pyrophosphokinase</fullName>
    </recommendedName>
</protein>
<keyword evidence="2" id="KW-1185">Reference proteome</keyword>
<dbReference type="AlphaFoldDB" id="A0A1E5T389"/>
<gene>
    <name evidence="1" type="ORF">BFP71_06970</name>
</gene>
<reference evidence="1 2" key="1">
    <citation type="submission" date="2016-08" db="EMBL/GenBank/DDBJ databases">
        <title>Draft genome of Fabibacter sp. strain SK-8.</title>
        <authorList>
            <person name="Wong S.-K."/>
            <person name="Hamasaki K."/>
            <person name="Yoshizawa S."/>
        </authorList>
    </citation>
    <scope>NUCLEOTIDE SEQUENCE [LARGE SCALE GENOMIC DNA]</scope>
    <source>
        <strain evidence="1 2">SK-8</strain>
    </source>
</reference>
<organism evidence="1 2">
    <name type="scientific">Roseivirga misakiensis</name>
    <dbReference type="NCBI Taxonomy" id="1563681"/>
    <lineage>
        <taxon>Bacteria</taxon>
        <taxon>Pseudomonadati</taxon>
        <taxon>Bacteroidota</taxon>
        <taxon>Cytophagia</taxon>
        <taxon>Cytophagales</taxon>
        <taxon>Roseivirgaceae</taxon>
        <taxon>Roseivirga</taxon>
    </lineage>
</organism>
<dbReference type="OrthoDB" id="1132102at2"/>